<keyword evidence="2" id="KW-0810">Translation regulation</keyword>
<comment type="similarity">
    <text evidence="1">Belongs to the SUI1 family.</text>
</comment>
<dbReference type="Proteomes" id="UP000823641">
    <property type="component" value="Unassembled WGS sequence"/>
</dbReference>
<reference evidence="5" key="1">
    <citation type="submission" date="2020-10" db="EMBL/GenBank/DDBJ databases">
        <authorList>
            <person name="Gilroy R."/>
        </authorList>
    </citation>
    <scope>NUCLEOTIDE SEQUENCE</scope>
    <source>
        <strain evidence="5">G3-3990</strain>
    </source>
</reference>
<feature type="domain" description="SUI1" evidence="4">
    <location>
        <begin position="40"/>
        <end position="99"/>
    </location>
</feature>
<sequence length="107" mass="12066">MEDWKAKLGQHFNIDPENISVPEEKEKAPGKQFLRVELDKRNGKPATIVSGFDCDEQMVKDIAKELKVKCGVGGSVRDSEILIQGDLRVKITGMLEKMGHKVKRINF</sequence>
<evidence type="ECO:0000313" key="5">
    <source>
        <dbReference type="EMBL" id="MBO8459607.1"/>
    </source>
</evidence>
<dbReference type="Pfam" id="PF01253">
    <property type="entry name" value="SUI1"/>
    <property type="match status" value="1"/>
</dbReference>
<dbReference type="SUPFAM" id="SSF55159">
    <property type="entry name" value="eIF1-like"/>
    <property type="match status" value="1"/>
</dbReference>
<dbReference type="Gene3D" id="3.30.780.10">
    <property type="entry name" value="SUI1-like domain"/>
    <property type="match status" value="1"/>
</dbReference>
<gene>
    <name evidence="5" type="ORF">IAA73_04645</name>
</gene>
<dbReference type="PROSITE" id="PS50296">
    <property type="entry name" value="SUI1"/>
    <property type="match status" value="1"/>
</dbReference>
<protein>
    <submittedName>
        <fullName evidence="5">Translation initiation factor</fullName>
    </submittedName>
</protein>
<evidence type="ECO:0000256" key="2">
    <source>
        <dbReference type="ARBA" id="ARBA00022845"/>
    </source>
</evidence>
<dbReference type="AlphaFoldDB" id="A0A9D9HSW7"/>
<dbReference type="InterPro" id="IPR050318">
    <property type="entry name" value="DENR/SUI1_TIF"/>
</dbReference>
<comment type="caution">
    <text evidence="5">The sequence shown here is derived from an EMBL/GenBank/DDBJ whole genome shotgun (WGS) entry which is preliminary data.</text>
</comment>
<evidence type="ECO:0000256" key="3">
    <source>
        <dbReference type="ARBA" id="ARBA00022917"/>
    </source>
</evidence>
<dbReference type="PANTHER" id="PTHR12789">
    <property type="entry name" value="DENSITY-REGULATED PROTEIN HOMOLOG"/>
    <property type="match status" value="1"/>
</dbReference>
<evidence type="ECO:0000256" key="1">
    <source>
        <dbReference type="ARBA" id="ARBA00005422"/>
    </source>
</evidence>
<name>A0A9D9HSW7_9BACT</name>
<dbReference type="InterPro" id="IPR005872">
    <property type="entry name" value="SUI1_arc_bac"/>
</dbReference>
<keyword evidence="3" id="KW-0648">Protein biosynthesis</keyword>
<evidence type="ECO:0000259" key="4">
    <source>
        <dbReference type="PROSITE" id="PS50296"/>
    </source>
</evidence>
<dbReference type="CDD" id="cd11567">
    <property type="entry name" value="YciH_like"/>
    <property type="match status" value="1"/>
</dbReference>
<accession>A0A9D9HSW7</accession>
<organism evidence="5 6">
    <name type="scientific">Candidatus Gallipaludibacter merdavium</name>
    <dbReference type="NCBI Taxonomy" id="2840839"/>
    <lineage>
        <taxon>Bacteria</taxon>
        <taxon>Pseudomonadati</taxon>
        <taxon>Bacteroidota</taxon>
        <taxon>Bacteroidia</taxon>
        <taxon>Bacteroidales</taxon>
        <taxon>Candidatus Gallipaludibacter</taxon>
    </lineage>
</organism>
<dbReference type="PANTHER" id="PTHR12789:SF0">
    <property type="entry name" value="DENSITY-REGULATED PROTEIN"/>
    <property type="match status" value="1"/>
</dbReference>
<dbReference type="InterPro" id="IPR036877">
    <property type="entry name" value="SUI1_dom_sf"/>
</dbReference>
<dbReference type="GO" id="GO:0003743">
    <property type="term" value="F:translation initiation factor activity"/>
    <property type="evidence" value="ECO:0007669"/>
    <property type="project" value="UniProtKB-KW"/>
</dbReference>
<reference evidence="5" key="2">
    <citation type="journal article" date="2021" name="PeerJ">
        <title>Extensive microbial diversity within the chicken gut microbiome revealed by metagenomics and culture.</title>
        <authorList>
            <person name="Gilroy R."/>
            <person name="Ravi A."/>
            <person name="Getino M."/>
            <person name="Pursley I."/>
            <person name="Horton D.L."/>
            <person name="Alikhan N.F."/>
            <person name="Baker D."/>
            <person name="Gharbi K."/>
            <person name="Hall N."/>
            <person name="Watson M."/>
            <person name="Adriaenssens E.M."/>
            <person name="Foster-Nyarko E."/>
            <person name="Jarju S."/>
            <person name="Secka A."/>
            <person name="Antonio M."/>
            <person name="Oren A."/>
            <person name="Chaudhuri R.R."/>
            <person name="La Ragione R."/>
            <person name="Hildebrand F."/>
            <person name="Pallen M.J."/>
        </authorList>
    </citation>
    <scope>NUCLEOTIDE SEQUENCE</scope>
    <source>
        <strain evidence="5">G3-3990</strain>
    </source>
</reference>
<proteinExistence type="inferred from homology"/>
<dbReference type="GO" id="GO:0006417">
    <property type="term" value="P:regulation of translation"/>
    <property type="evidence" value="ECO:0007669"/>
    <property type="project" value="UniProtKB-KW"/>
</dbReference>
<dbReference type="PIRSF" id="PIRSF037511">
    <property type="entry name" value="Transl_init_SUI1_pro"/>
    <property type="match status" value="1"/>
</dbReference>
<dbReference type="GO" id="GO:0003729">
    <property type="term" value="F:mRNA binding"/>
    <property type="evidence" value="ECO:0007669"/>
    <property type="project" value="TreeGrafter"/>
</dbReference>
<dbReference type="EMBL" id="JADIMG010000047">
    <property type="protein sequence ID" value="MBO8459607.1"/>
    <property type="molecule type" value="Genomic_DNA"/>
</dbReference>
<evidence type="ECO:0000313" key="6">
    <source>
        <dbReference type="Proteomes" id="UP000823641"/>
    </source>
</evidence>
<keyword evidence="5" id="KW-0396">Initiation factor</keyword>
<dbReference type="InterPro" id="IPR001950">
    <property type="entry name" value="SUI1"/>
</dbReference>
<dbReference type="GO" id="GO:0001731">
    <property type="term" value="P:formation of translation preinitiation complex"/>
    <property type="evidence" value="ECO:0007669"/>
    <property type="project" value="TreeGrafter"/>
</dbReference>
<dbReference type="GO" id="GO:0002188">
    <property type="term" value="P:translation reinitiation"/>
    <property type="evidence" value="ECO:0007669"/>
    <property type="project" value="TreeGrafter"/>
</dbReference>